<dbReference type="InterPro" id="IPR017439">
    <property type="entry name" value="Amidohydrolase"/>
</dbReference>
<sequence length="421" mass="45298">MDIIELRRDLHAHPEVGFTEFRTANRVVLELRSNGYSVSYGADVMVPEWRRGLPPSTQIDLAYERAKNDGADETILQGMRGGLTGVVATLKGSAPGPTVAFRFDMDALPIVESTDSEHVPNANGFASLYRGEMHACGHDGHTAIGLAFAKAMSARKFAGTLKLIFQPAEEGGRGAKSMVDKGVVDDVDFLICCHLGLDLPLHSISGGACDFLASTKLMAQFHGVSAHAAAAPEKGRNALLGAATALLNIHALPRFSSGATRVNVGVLEGGTAPNIIPDTAKMVLECRAESYEVNQDLEQRVRTILLHSAAKHGLTCDIETIGEAATAVCDHELKSLVLDAAKFIEFFTEFKDEHPLGASEDATFFIRRVQELGGKATYSILGTTIAAPHHNPKFDIDEQILPATVQLFERIAMITLQTRAE</sequence>
<proteinExistence type="predicted"/>
<dbReference type="InterPro" id="IPR011650">
    <property type="entry name" value="Peptidase_M20_dimer"/>
</dbReference>
<organism evidence="2 3">
    <name type="scientific">Alicyclobacillus fastidiosus</name>
    <dbReference type="NCBI Taxonomy" id="392011"/>
    <lineage>
        <taxon>Bacteria</taxon>
        <taxon>Bacillati</taxon>
        <taxon>Bacillota</taxon>
        <taxon>Bacilli</taxon>
        <taxon>Bacillales</taxon>
        <taxon>Alicyclobacillaceae</taxon>
        <taxon>Alicyclobacillus</taxon>
    </lineage>
</organism>
<dbReference type="SUPFAM" id="SSF53187">
    <property type="entry name" value="Zn-dependent exopeptidases"/>
    <property type="match status" value="1"/>
</dbReference>
<keyword evidence="3" id="KW-1185">Reference proteome</keyword>
<evidence type="ECO:0000313" key="2">
    <source>
        <dbReference type="EMBL" id="WAH43947.1"/>
    </source>
</evidence>
<dbReference type="SUPFAM" id="SSF55031">
    <property type="entry name" value="Bacterial exopeptidase dimerisation domain"/>
    <property type="match status" value="1"/>
</dbReference>
<dbReference type="EMBL" id="CP104067">
    <property type="protein sequence ID" value="WAH43947.1"/>
    <property type="molecule type" value="Genomic_DNA"/>
</dbReference>
<dbReference type="NCBIfam" id="TIGR01891">
    <property type="entry name" value="amidohydrolases"/>
    <property type="match status" value="1"/>
</dbReference>
<dbReference type="InterPro" id="IPR036264">
    <property type="entry name" value="Bact_exopeptidase_dim_dom"/>
</dbReference>
<dbReference type="InterPro" id="IPR052030">
    <property type="entry name" value="Peptidase_M20/M20A_hydrolases"/>
</dbReference>
<dbReference type="Proteomes" id="UP001164761">
    <property type="component" value="Chromosome"/>
</dbReference>
<dbReference type="RefSeq" id="WP_268007852.1">
    <property type="nucleotide sequence ID" value="NZ_BSUT01000001.1"/>
</dbReference>
<evidence type="ECO:0000313" key="3">
    <source>
        <dbReference type="Proteomes" id="UP001164761"/>
    </source>
</evidence>
<dbReference type="Gene3D" id="3.40.630.10">
    <property type="entry name" value="Zn peptidases"/>
    <property type="match status" value="2"/>
</dbReference>
<evidence type="ECO:0000259" key="1">
    <source>
        <dbReference type="Pfam" id="PF07687"/>
    </source>
</evidence>
<protein>
    <submittedName>
        <fullName evidence="2">Amidohydrolase</fullName>
    </submittedName>
</protein>
<dbReference type="Pfam" id="PF07687">
    <property type="entry name" value="M20_dimer"/>
    <property type="match status" value="1"/>
</dbReference>
<accession>A0ABY6ZM86</accession>
<feature type="domain" description="Peptidase M20 dimerisation" evidence="1">
    <location>
        <begin position="220"/>
        <end position="309"/>
    </location>
</feature>
<dbReference type="PANTHER" id="PTHR30575:SF3">
    <property type="entry name" value="PEPTIDASE M20 DIMERISATION DOMAIN-CONTAINING PROTEIN"/>
    <property type="match status" value="1"/>
</dbReference>
<gene>
    <name evidence="2" type="ORF">NZD89_11485</name>
</gene>
<dbReference type="InterPro" id="IPR002933">
    <property type="entry name" value="Peptidase_M20"/>
</dbReference>
<name>A0ABY6ZM86_9BACL</name>
<dbReference type="PIRSF" id="PIRSF005962">
    <property type="entry name" value="Pept_M20D_amidohydro"/>
    <property type="match status" value="1"/>
</dbReference>
<dbReference type="Pfam" id="PF01546">
    <property type="entry name" value="Peptidase_M20"/>
    <property type="match status" value="1"/>
</dbReference>
<dbReference type="PANTHER" id="PTHR30575">
    <property type="entry name" value="PEPTIDASE M20"/>
    <property type="match status" value="1"/>
</dbReference>
<reference evidence="2" key="1">
    <citation type="submission" date="2022-08" db="EMBL/GenBank/DDBJ databases">
        <title>Alicyclobacillus fastidiosus DSM 17978, complete genome.</title>
        <authorList>
            <person name="Wang Q."/>
            <person name="Cai R."/>
            <person name="Wang Z."/>
        </authorList>
    </citation>
    <scope>NUCLEOTIDE SEQUENCE</scope>
    <source>
        <strain evidence="2">DSM 17978</strain>
    </source>
</reference>